<proteinExistence type="predicted"/>
<organism evidence="1">
    <name type="scientific">Klosneuvirus KNV1</name>
    <dbReference type="NCBI Taxonomy" id="1977640"/>
    <lineage>
        <taxon>Viruses</taxon>
        <taxon>Varidnaviria</taxon>
        <taxon>Bamfordvirae</taxon>
        <taxon>Nucleocytoviricota</taxon>
        <taxon>Megaviricetes</taxon>
        <taxon>Imitervirales</taxon>
        <taxon>Mimiviridae</taxon>
        <taxon>Klosneuvirinae</taxon>
        <taxon>Klosneuvirus</taxon>
    </lineage>
</organism>
<dbReference type="EMBL" id="KY684109">
    <property type="protein sequence ID" value="ARF11643.1"/>
    <property type="molecule type" value="Genomic_DNA"/>
</dbReference>
<reference evidence="1" key="1">
    <citation type="journal article" date="2017" name="Science">
        <title>Giant viruses with an expanded complement of translation system components.</title>
        <authorList>
            <person name="Schulz F."/>
            <person name="Yutin N."/>
            <person name="Ivanova N.N."/>
            <person name="Ortega D.R."/>
            <person name="Lee T.K."/>
            <person name="Vierheilig J."/>
            <person name="Daims H."/>
            <person name="Horn M."/>
            <person name="Wagner M."/>
            <person name="Jensen G.J."/>
            <person name="Kyrpides N.C."/>
            <person name="Koonin E.V."/>
            <person name="Woyke T."/>
        </authorList>
    </citation>
    <scope>NUCLEOTIDE SEQUENCE</scope>
    <source>
        <strain evidence="1">KNV1</strain>
    </source>
</reference>
<evidence type="ECO:0000313" key="1">
    <source>
        <dbReference type="EMBL" id="ARF11643.1"/>
    </source>
</evidence>
<sequence>MVAGGLMQLIAYGARDIYSCHQTPTRNVHRVKLETEKKIKKRNIEIQIF</sequence>
<accession>A0A1V0SIU9</accession>
<protein>
    <submittedName>
        <fullName evidence="1">Uncharacterized protein</fullName>
    </submittedName>
</protein>
<gene>
    <name evidence="1" type="ORF">Klosneuvirus_2_79</name>
</gene>
<name>A0A1V0SIU9_9VIRU</name>